<dbReference type="OrthoDB" id="97972at2157"/>
<name>D9Q0V4_ACIS3</name>
<dbReference type="HOGENOM" id="CLU_096331_0_0_2"/>
<keyword evidence="3" id="KW-1185">Reference proteome</keyword>
<keyword evidence="1" id="KW-1133">Transmembrane helix</keyword>
<dbReference type="KEGG" id="asc:ASAC_0535"/>
<dbReference type="InParanoid" id="D9Q0V4"/>
<feature type="transmembrane region" description="Helical" evidence="1">
    <location>
        <begin position="221"/>
        <end position="240"/>
    </location>
</feature>
<keyword evidence="1" id="KW-0812">Transmembrane</keyword>
<evidence type="ECO:0000313" key="2">
    <source>
        <dbReference type="EMBL" id="ADL18942.1"/>
    </source>
</evidence>
<feature type="transmembrane region" description="Helical" evidence="1">
    <location>
        <begin position="166"/>
        <end position="186"/>
    </location>
</feature>
<sequence>MARLKLSPRFVLTFAWFYGWSSVKRGPGWVLSYMAWPLALLFMIYMLSRGRLIDYAILGGVISTVTSNALSALGDTAFMKLEIKLQDLLVAADVSPIEYLVGIGLGNLLYSFPGLAVFLALLIVFRVLTTPLEWAVLVVALLFLAVGGAGLAFLGGSRLRHVRNSWGLASFLSIFLTMIPPIYYPYTALPRPALYALMLSPATPAAVFLQQLMAGDPPSFALLGIFIVENIAYAMLGLWLGRWED</sequence>
<dbReference type="RefSeq" id="WP_013266454.1">
    <property type="nucleotide sequence ID" value="NC_014374.1"/>
</dbReference>
<dbReference type="EMBL" id="CP001742">
    <property type="protein sequence ID" value="ADL18942.1"/>
    <property type="molecule type" value="Genomic_DNA"/>
</dbReference>
<proteinExistence type="predicted"/>
<accession>D9Q0V4</accession>
<organism evidence="2 3">
    <name type="scientific">Acidilobus saccharovorans (strain DSM 16705 / JCM 18335 / VKM B-2471 / 345-15)</name>
    <dbReference type="NCBI Taxonomy" id="666510"/>
    <lineage>
        <taxon>Archaea</taxon>
        <taxon>Thermoproteota</taxon>
        <taxon>Thermoprotei</taxon>
        <taxon>Acidilobales</taxon>
        <taxon>Acidilobaceae</taxon>
        <taxon>Acidilobus</taxon>
    </lineage>
</organism>
<dbReference type="InterPro" id="IPR051784">
    <property type="entry name" value="Nod_factor_ABC_transporter"/>
</dbReference>
<dbReference type="PANTHER" id="PTHR43229:SF3">
    <property type="entry name" value="ABC-TYPE MULTIDRUG TRANSPORT SYSTEM, PERMEASE COMPONENT"/>
    <property type="match status" value="1"/>
</dbReference>
<dbReference type="PANTHER" id="PTHR43229">
    <property type="entry name" value="NODULATION PROTEIN J"/>
    <property type="match status" value="1"/>
</dbReference>
<dbReference type="GeneID" id="9498767"/>
<feature type="transmembrane region" description="Helical" evidence="1">
    <location>
        <begin position="192"/>
        <end position="209"/>
    </location>
</feature>
<dbReference type="Proteomes" id="UP000000346">
    <property type="component" value="Chromosome"/>
</dbReference>
<dbReference type="AlphaFoldDB" id="D9Q0V4"/>
<protein>
    <submittedName>
        <fullName evidence="2">ABC-type multidrug transport system, permease component</fullName>
    </submittedName>
</protein>
<dbReference type="STRING" id="666510.ASAC_0535"/>
<reference evidence="2 3" key="1">
    <citation type="journal article" date="2010" name="Appl. Environ. Microbiol.">
        <title>The genome sequence of the crenarchaeon Acidilobus saccharovorans supports a new order, Acidilobales, and suggests an important ecological role in terrestrial acidic hot springs.</title>
        <authorList>
            <person name="Mardanov A.V."/>
            <person name="Svetlitchnyi V.A."/>
            <person name="Beletsky A.V."/>
            <person name="Prokofeva M.I."/>
            <person name="Bonch-Osmolovskaya E.A."/>
            <person name="Ravin N.V."/>
            <person name="Skryabin K.G."/>
        </authorList>
    </citation>
    <scope>NUCLEOTIDE SEQUENCE [LARGE SCALE GENOMIC DNA]</scope>
    <source>
        <strain evidence="3">DSM 16705 / JCM 18335 / VKM B-2471 / 345-15</strain>
    </source>
</reference>
<evidence type="ECO:0000256" key="1">
    <source>
        <dbReference type="SAM" id="Phobius"/>
    </source>
</evidence>
<gene>
    <name evidence="2" type="ordered locus">ASAC_0535</name>
</gene>
<feature type="transmembrane region" description="Helical" evidence="1">
    <location>
        <begin position="31"/>
        <end position="48"/>
    </location>
</feature>
<evidence type="ECO:0000313" key="3">
    <source>
        <dbReference type="Proteomes" id="UP000000346"/>
    </source>
</evidence>
<feature type="transmembrane region" description="Helical" evidence="1">
    <location>
        <begin position="134"/>
        <end position="154"/>
    </location>
</feature>
<keyword evidence="1" id="KW-0472">Membrane</keyword>
<feature type="transmembrane region" description="Helical" evidence="1">
    <location>
        <begin position="108"/>
        <end position="128"/>
    </location>
</feature>
<dbReference type="eggNOG" id="arCOG01469">
    <property type="taxonomic scope" value="Archaea"/>
</dbReference>